<dbReference type="RefSeq" id="WP_306977759.1">
    <property type="nucleotide sequence ID" value="NZ_JAUSTQ010000012.1"/>
</dbReference>
<feature type="domain" description="HTH rpiR-type" evidence="4">
    <location>
        <begin position="1"/>
        <end position="73"/>
    </location>
</feature>
<dbReference type="Pfam" id="PF01418">
    <property type="entry name" value="HTH_6"/>
    <property type="match status" value="1"/>
</dbReference>
<dbReference type="GO" id="GO:0003677">
    <property type="term" value="F:DNA binding"/>
    <property type="evidence" value="ECO:0007669"/>
    <property type="project" value="UniProtKB-KW"/>
</dbReference>
<dbReference type="PROSITE" id="PS51464">
    <property type="entry name" value="SIS"/>
    <property type="match status" value="1"/>
</dbReference>
<dbReference type="PROSITE" id="PS51071">
    <property type="entry name" value="HTH_RPIR"/>
    <property type="match status" value="1"/>
</dbReference>
<dbReference type="InterPro" id="IPR009057">
    <property type="entry name" value="Homeodomain-like_sf"/>
</dbReference>
<keyword evidence="2 6" id="KW-0238">DNA-binding</keyword>
<proteinExistence type="predicted"/>
<keyword evidence="1" id="KW-0805">Transcription regulation</keyword>
<comment type="caution">
    <text evidence="6">The sequence shown here is derived from an EMBL/GenBank/DDBJ whole genome shotgun (WGS) entry which is preliminary data.</text>
</comment>
<dbReference type="InterPro" id="IPR001347">
    <property type="entry name" value="SIS_dom"/>
</dbReference>
<dbReference type="Pfam" id="PF01380">
    <property type="entry name" value="SIS"/>
    <property type="match status" value="1"/>
</dbReference>
<dbReference type="EMBL" id="JAUSTQ010000012">
    <property type="protein sequence ID" value="MDQ0160486.1"/>
    <property type="molecule type" value="Genomic_DNA"/>
</dbReference>
<protein>
    <submittedName>
        <fullName evidence="6">DNA-binding MurR/RpiR family transcriptional regulator</fullName>
    </submittedName>
</protein>
<dbReference type="CDD" id="cd05013">
    <property type="entry name" value="SIS_RpiR"/>
    <property type="match status" value="1"/>
</dbReference>
<sequence>MIGRLNTQSLSKKLQYVVDYYQRQPQAFAMHSAEKLGKLIDVSESTIIRFAQELGFKGFKDFQQAVQEEIFENEKSLSSFTYGKPTAEQSNNLVHDTMWRDQEHINLIRNQLPASLVESFVSQLEHANQIYVAGTRTSASLAHWFTFGLNLVTGKAHLYDQQHSDFISIVTDMKPNTVLVVFSFHRYAKSTLHLAQEAKKQGMHVLAVTDSEVAPINQHADVLIPIQLPVRSTLDAAPVTFSFLNGVLTDLSLKQGETFQERTQKFESVQLNDFFYK</sequence>
<dbReference type="SUPFAM" id="SSF46689">
    <property type="entry name" value="Homeodomain-like"/>
    <property type="match status" value="1"/>
</dbReference>
<evidence type="ECO:0000259" key="5">
    <source>
        <dbReference type="PROSITE" id="PS51464"/>
    </source>
</evidence>
<dbReference type="SUPFAM" id="SSF53697">
    <property type="entry name" value="SIS domain"/>
    <property type="match status" value="1"/>
</dbReference>
<feature type="domain" description="SIS" evidence="5">
    <location>
        <begin position="120"/>
        <end position="257"/>
    </location>
</feature>
<dbReference type="PANTHER" id="PTHR30514">
    <property type="entry name" value="GLUCOKINASE"/>
    <property type="match status" value="1"/>
</dbReference>
<dbReference type="Proteomes" id="UP001224359">
    <property type="component" value="Unassembled WGS sequence"/>
</dbReference>
<accession>A0ABT9VHQ5</accession>
<dbReference type="InterPro" id="IPR047640">
    <property type="entry name" value="RpiR-like"/>
</dbReference>
<dbReference type="Gene3D" id="1.10.10.10">
    <property type="entry name" value="Winged helix-like DNA-binding domain superfamily/Winged helix DNA-binding domain"/>
    <property type="match status" value="1"/>
</dbReference>
<dbReference type="Gene3D" id="3.40.50.10490">
    <property type="entry name" value="Glucose-6-phosphate isomerase like protein, domain 1"/>
    <property type="match status" value="1"/>
</dbReference>
<dbReference type="InterPro" id="IPR000281">
    <property type="entry name" value="HTH_RpiR"/>
</dbReference>
<organism evidence="6 7">
    <name type="scientific">Alkalibacillus salilacus</name>
    <dbReference type="NCBI Taxonomy" id="284582"/>
    <lineage>
        <taxon>Bacteria</taxon>
        <taxon>Bacillati</taxon>
        <taxon>Bacillota</taxon>
        <taxon>Bacilli</taxon>
        <taxon>Bacillales</taxon>
        <taxon>Bacillaceae</taxon>
        <taxon>Alkalibacillus</taxon>
    </lineage>
</organism>
<evidence type="ECO:0000256" key="3">
    <source>
        <dbReference type="ARBA" id="ARBA00023163"/>
    </source>
</evidence>
<reference evidence="6 7" key="1">
    <citation type="submission" date="2023-07" db="EMBL/GenBank/DDBJ databases">
        <title>Genomic Encyclopedia of Type Strains, Phase IV (KMG-IV): sequencing the most valuable type-strain genomes for metagenomic binning, comparative biology and taxonomic classification.</title>
        <authorList>
            <person name="Goeker M."/>
        </authorList>
    </citation>
    <scope>NUCLEOTIDE SEQUENCE [LARGE SCALE GENOMIC DNA]</scope>
    <source>
        <strain evidence="6 7">DSM 16460</strain>
    </source>
</reference>
<keyword evidence="3" id="KW-0804">Transcription</keyword>
<evidence type="ECO:0000313" key="7">
    <source>
        <dbReference type="Proteomes" id="UP001224359"/>
    </source>
</evidence>
<dbReference type="InterPro" id="IPR046348">
    <property type="entry name" value="SIS_dom_sf"/>
</dbReference>
<name>A0ABT9VHQ5_9BACI</name>
<evidence type="ECO:0000256" key="2">
    <source>
        <dbReference type="ARBA" id="ARBA00023125"/>
    </source>
</evidence>
<dbReference type="InterPro" id="IPR035472">
    <property type="entry name" value="RpiR-like_SIS"/>
</dbReference>
<gene>
    <name evidence="6" type="ORF">J2S77_002490</name>
</gene>
<evidence type="ECO:0000259" key="4">
    <source>
        <dbReference type="PROSITE" id="PS51071"/>
    </source>
</evidence>
<dbReference type="InterPro" id="IPR036388">
    <property type="entry name" value="WH-like_DNA-bd_sf"/>
</dbReference>
<evidence type="ECO:0000313" key="6">
    <source>
        <dbReference type="EMBL" id="MDQ0160486.1"/>
    </source>
</evidence>
<keyword evidence="7" id="KW-1185">Reference proteome</keyword>
<dbReference type="PANTHER" id="PTHR30514:SF18">
    <property type="entry name" value="RPIR-FAMILY TRANSCRIPTIONAL REGULATOR"/>
    <property type="match status" value="1"/>
</dbReference>
<evidence type="ECO:0000256" key="1">
    <source>
        <dbReference type="ARBA" id="ARBA00023015"/>
    </source>
</evidence>